<feature type="transmembrane region" description="Helical" evidence="2">
    <location>
        <begin position="563"/>
        <end position="590"/>
    </location>
</feature>
<feature type="transmembrane region" description="Helical" evidence="2">
    <location>
        <begin position="597"/>
        <end position="615"/>
    </location>
</feature>
<keyword evidence="2" id="KW-0812">Transmembrane</keyword>
<feature type="transmembrane region" description="Helical" evidence="2">
    <location>
        <begin position="627"/>
        <end position="645"/>
    </location>
</feature>
<evidence type="ECO:0000256" key="2">
    <source>
        <dbReference type="SAM" id="Phobius"/>
    </source>
</evidence>
<accession>A0AAE0G2X6</accession>
<name>A0AAE0G2X6_9CHLO</name>
<keyword evidence="4" id="KW-1185">Reference proteome</keyword>
<feature type="transmembrane region" description="Helical" evidence="2">
    <location>
        <begin position="235"/>
        <end position="255"/>
    </location>
</feature>
<keyword evidence="2" id="KW-1133">Transmembrane helix</keyword>
<evidence type="ECO:0000313" key="4">
    <source>
        <dbReference type="Proteomes" id="UP001190700"/>
    </source>
</evidence>
<protein>
    <submittedName>
        <fullName evidence="3">Uncharacterized protein</fullName>
    </submittedName>
</protein>
<feature type="transmembrane region" description="Helical" evidence="2">
    <location>
        <begin position="500"/>
        <end position="521"/>
    </location>
</feature>
<proteinExistence type="predicted"/>
<dbReference type="AlphaFoldDB" id="A0AAE0G2X6"/>
<organism evidence="3 4">
    <name type="scientific">Cymbomonas tetramitiformis</name>
    <dbReference type="NCBI Taxonomy" id="36881"/>
    <lineage>
        <taxon>Eukaryota</taxon>
        <taxon>Viridiplantae</taxon>
        <taxon>Chlorophyta</taxon>
        <taxon>Pyramimonadophyceae</taxon>
        <taxon>Pyramimonadales</taxon>
        <taxon>Pyramimonadaceae</taxon>
        <taxon>Cymbomonas</taxon>
    </lineage>
</organism>
<reference evidence="3 4" key="1">
    <citation type="journal article" date="2015" name="Genome Biol. Evol.">
        <title>Comparative Genomics of a Bacterivorous Green Alga Reveals Evolutionary Causalities and Consequences of Phago-Mixotrophic Mode of Nutrition.</title>
        <authorList>
            <person name="Burns J.A."/>
            <person name="Paasch A."/>
            <person name="Narechania A."/>
            <person name="Kim E."/>
        </authorList>
    </citation>
    <scope>NUCLEOTIDE SEQUENCE [LARGE SCALE GENOMIC DNA]</scope>
    <source>
        <strain evidence="3 4">PLY_AMNH</strain>
    </source>
</reference>
<evidence type="ECO:0000313" key="3">
    <source>
        <dbReference type="EMBL" id="KAK3270595.1"/>
    </source>
</evidence>
<keyword evidence="2" id="KW-0472">Membrane</keyword>
<sequence>MKVLLEKEHRHCEDLPIAGGHNVTDSINDLKHLISPPPSSAKESWVGSEVSTAEYSHTDTVSDTPEDPMIDASSGKGPSSYSKSFSKNFDLLMRSQKRNIHLGFLAPYCFMSIFVFLCVVRALSLINVLRRELDLSKEKVTKLYGVYKRKKKDLSNPDVELRTSTFIKSCLEPRHRSSEGKSQQLLEKTLQHASKMLSDKSVDVFEVLLTSSINISLNIAKDTILMEFHHTVKCILQLPYILVASVLFSPVTFILDAGYFNGHLHTADITLVAVCYEIVLVLYSLVIIRTEQGTNEHGHEYFETVVLSFLFFLQVPVVWICAFHLPQDTQATTIHEPSRIVRNTLQNINAMISILLEAWTLNSLCFQLATHHPDSVKAAFVVFLFDFGPHLWSVSVGAAIMISFLFSFFISVLSSNKGLVKAPGEFAQLITASLPIFTGPLFMCTISELLGVLDCTSLKDEDTGERTLYLDASLTYRGYEPDLSLSDDKIRCFTSPHKELTALALLAAVLFFPCATLSPYGSLPAFTHPNLDIKTVPIFTIIERLIKVNAMVFSTLYSTMPHIFLPVLLVSNTTLLLCNEVFVPCCIPFINHLKTSLYAFSIWTVLVTWAAEFALDFSLGGESRSDFKWYVFLSVLVGFLGIFGIRNGQDFFKLILRHKAASNTGKTNSQTKAITVVDNRLEECIDVDGNRRKECIERLANCKQMLAGLENSKSETVHESVSRFQWNKLWKERGELRKSIQFSPVRTRIYIEKSLFELAELVAVAGQDESSNCQVEYYLLMIVSAGKMDDVNYHRNGVGKESNADDKPNFHDKLEATHETDFFCQLFGLKLLQANVLKFLADCLLPDLDLTNLETTHVNGHGFIAWDEDSKYSKFKSTRLAVQALLFLLKHNTNRLKHKEEIAWREELDGLGITYDQRIMRFENHIILRKLMCCLDFRAAEGPCAAEERSTICQTTDLVLSCVDALLEVCAPLVLLNRPWAQDAEGPPQLPCCYNFKSQQRRSSISGVRNICKK</sequence>
<feature type="transmembrane region" description="Helical" evidence="2">
    <location>
        <begin position="306"/>
        <end position="326"/>
    </location>
</feature>
<dbReference type="EMBL" id="LGRX02010298">
    <property type="protein sequence ID" value="KAK3270595.1"/>
    <property type="molecule type" value="Genomic_DNA"/>
</dbReference>
<evidence type="ECO:0000256" key="1">
    <source>
        <dbReference type="SAM" id="MobiDB-lite"/>
    </source>
</evidence>
<feature type="transmembrane region" description="Helical" evidence="2">
    <location>
        <begin position="390"/>
        <end position="413"/>
    </location>
</feature>
<comment type="caution">
    <text evidence="3">The sequence shown here is derived from an EMBL/GenBank/DDBJ whole genome shotgun (WGS) entry which is preliminary data.</text>
</comment>
<feature type="transmembrane region" description="Helical" evidence="2">
    <location>
        <begin position="102"/>
        <end position="126"/>
    </location>
</feature>
<gene>
    <name evidence="3" type="ORF">CYMTET_21015</name>
</gene>
<feature type="region of interest" description="Disordered" evidence="1">
    <location>
        <begin position="56"/>
        <end position="78"/>
    </location>
</feature>
<feature type="transmembrane region" description="Helical" evidence="2">
    <location>
        <begin position="267"/>
        <end position="286"/>
    </location>
</feature>
<dbReference type="Proteomes" id="UP001190700">
    <property type="component" value="Unassembled WGS sequence"/>
</dbReference>